<dbReference type="AlphaFoldDB" id="A0A7R9MS89"/>
<evidence type="ECO:0000256" key="5">
    <source>
        <dbReference type="ARBA" id="ARBA00022840"/>
    </source>
</evidence>
<evidence type="ECO:0000313" key="11">
    <source>
        <dbReference type="EMBL" id="CAD7664307.1"/>
    </source>
</evidence>
<feature type="domain" description="Aminoacyl-tRNA synthetase class Ia" evidence="10">
    <location>
        <begin position="1"/>
        <end position="317"/>
    </location>
</feature>
<proteinExistence type="inferred from homology"/>
<keyword evidence="12" id="KW-1185">Reference proteome</keyword>
<keyword evidence="7" id="KW-0030">Aminoacyl-tRNA synthetase</keyword>
<reference evidence="11" key="1">
    <citation type="submission" date="2020-11" db="EMBL/GenBank/DDBJ databases">
        <authorList>
            <person name="Tran Van P."/>
        </authorList>
    </citation>
    <scope>NUCLEOTIDE SEQUENCE</scope>
</reference>
<dbReference type="SUPFAM" id="SSF52374">
    <property type="entry name" value="Nucleotidylyl transferase"/>
    <property type="match status" value="1"/>
</dbReference>
<dbReference type="EMBL" id="OC952341">
    <property type="protein sequence ID" value="CAD7664307.1"/>
    <property type="molecule type" value="Genomic_DNA"/>
</dbReference>
<evidence type="ECO:0000256" key="7">
    <source>
        <dbReference type="ARBA" id="ARBA00023146"/>
    </source>
</evidence>
<evidence type="ECO:0000256" key="1">
    <source>
        <dbReference type="ARBA" id="ARBA00005594"/>
    </source>
</evidence>
<evidence type="ECO:0000256" key="4">
    <source>
        <dbReference type="ARBA" id="ARBA00022741"/>
    </source>
</evidence>
<dbReference type="InterPro" id="IPR014729">
    <property type="entry name" value="Rossmann-like_a/b/a_fold"/>
</dbReference>
<keyword evidence="4" id="KW-0547">Nucleotide-binding</keyword>
<gene>
    <name evidence="11" type="ORF">ONB1V03_LOCUS20865</name>
</gene>
<dbReference type="EMBL" id="CAJPVJ010037516">
    <property type="protein sequence ID" value="CAG2181444.1"/>
    <property type="molecule type" value="Genomic_DNA"/>
</dbReference>
<comment type="similarity">
    <text evidence="1">Belongs to the class-I aminoacyl-tRNA synthetase family.</text>
</comment>
<feature type="non-terminal residue" evidence="11">
    <location>
        <position position="318"/>
    </location>
</feature>
<evidence type="ECO:0000313" key="12">
    <source>
        <dbReference type="Proteomes" id="UP000728032"/>
    </source>
</evidence>
<dbReference type="Proteomes" id="UP000728032">
    <property type="component" value="Unassembled WGS sequence"/>
</dbReference>
<dbReference type="PANTHER" id="PTHR42780">
    <property type="entry name" value="SOLEUCYL-TRNA SYNTHETASE"/>
    <property type="match status" value="1"/>
</dbReference>
<dbReference type="GO" id="GO:0004822">
    <property type="term" value="F:isoleucine-tRNA ligase activity"/>
    <property type="evidence" value="ECO:0007669"/>
    <property type="project" value="UniProtKB-EC"/>
</dbReference>
<name>A0A7R9MS89_9ACAR</name>
<dbReference type="InterPro" id="IPR002300">
    <property type="entry name" value="aa-tRNA-synth_Ia"/>
</dbReference>
<evidence type="ECO:0000256" key="6">
    <source>
        <dbReference type="ARBA" id="ARBA00022917"/>
    </source>
</evidence>
<dbReference type="EC" id="6.1.1.5" evidence="2"/>
<dbReference type="InterPro" id="IPR002301">
    <property type="entry name" value="Ile-tRNA-ligase"/>
</dbReference>
<protein>
    <recommendedName>
        <fullName evidence="2">isoleucine--tRNA ligase</fullName>
        <ecNumber evidence="2">6.1.1.5</ecNumber>
    </recommendedName>
    <alternativeName>
        <fullName evidence="8">Isoleucyl-tRNA synthetase</fullName>
    </alternativeName>
</protein>
<keyword evidence="6" id="KW-0648">Protein biosynthesis</keyword>
<evidence type="ECO:0000256" key="3">
    <source>
        <dbReference type="ARBA" id="ARBA00022598"/>
    </source>
</evidence>
<dbReference type="Gene3D" id="3.40.50.620">
    <property type="entry name" value="HUPs"/>
    <property type="match status" value="1"/>
</dbReference>
<evidence type="ECO:0000256" key="8">
    <source>
        <dbReference type="ARBA" id="ARBA00032665"/>
    </source>
</evidence>
<evidence type="ECO:0000259" key="10">
    <source>
        <dbReference type="Pfam" id="PF00133"/>
    </source>
</evidence>
<dbReference type="Pfam" id="PF00133">
    <property type="entry name" value="tRNA-synt_1"/>
    <property type="match status" value="1"/>
</dbReference>
<dbReference type="InterPro" id="IPR009008">
    <property type="entry name" value="Val/Leu/Ile-tRNA-synth_edit"/>
</dbReference>
<dbReference type="Gene3D" id="3.90.740.10">
    <property type="entry name" value="Valyl/Leucyl/Isoleucyl-tRNA synthetase, editing domain"/>
    <property type="match status" value="1"/>
</dbReference>
<comment type="catalytic activity">
    <reaction evidence="9">
        <text>tRNA(Ile) + L-isoleucine + ATP = L-isoleucyl-tRNA(Ile) + AMP + diphosphate</text>
        <dbReference type="Rhea" id="RHEA:11060"/>
        <dbReference type="Rhea" id="RHEA-COMP:9666"/>
        <dbReference type="Rhea" id="RHEA-COMP:9695"/>
        <dbReference type="ChEBI" id="CHEBI:30616"/>
        <dbReference type="ChEBI" id="CHEBI:33019"/>
        <dbReference type="ChEBI" id="CHEBI:58045"/>
        <dbReference type="ChEBI" id="CHEBI:78442"/>
        <dbReference type="ChEBI" id="CHEBI:78528"/>
        <dbReference type="ChEBI" id="CHEBI:456215"/>
        <dbReference type="EC" id="6.1.1.5"/>
    </reaction>
</comment>
<keyword evidence="3" id="KW-0436">Ligase</keyword>
<dbReference type="PRINTS" id="PR00984">
    <property type="entry name" value="TRNASYNTHILE"/>
</dbReference>
<accession>A0A7R9MS89</accession>
<dbReference type="GO" id="GO:0005524">
    <property type="term" value="F:ATP binding"/>
    <property type="evidence" value="ECO:0007669"/>
    <property type="project" value="UniProtKB-KW"/>
</dbReference>
<dbReference type="SUPFAM" id="SSF50677">
    <property type="entry name" value="ValRS/IleRS/LeuRS editing domain"/>
    <property type="match status" value="1"/>
</dbReference>
<dbReference type="PANTHER" id="PTHR42780:SF1">
    <property type="entry name" value="ISOLEUCINE--TRNA LIGASE, CYTOPLASMIC"/>
    <property type="match status" value="1"/>
</dbReference>
<dbReference type="GO" id="GO:0002161">
    <property type="term" value="F:aminoacyl-tRNA deacylase activity"/>
    <property type="evidence" value="ECO:0007669"/>
    <property type="project" value="InterPro"/>
</dbReference>
<sequence length="318" mass="36635">MGIKAYNDECRKIVMRYAGEWRTVVTRMGRWIDFDNDYKTLYPTYMESVWWVFRELHNKGLVYKGVKVMPYSSACNTPLSNFESGQNYKEVVDPAVIVSFPLDETPDVSLIAWTTTPWTLPSNLSLCVHPDMDYVKVRDRKLNALFVLMEARLESLYKKADEYEVLDRFKGKTLDHKGYQPLFPYFAHRKANGAFIVCCDTYVTADSGTGVVQCAPYFGEDDYRVALNNGVIRRDGDIVCPLDANCKFVEPVTDFVGQYVKDTDKEIIKRLKSAGRLVNSSSVKHSYPYCWRSETPLIYRAVPSWFVRVEQMSQALLD</sequence>
<dbReference type="OrthoDB" id="1706657at2759"/>
<dbReference type="InterPro" id="IPR023586">
    <property type="entry name" value="Ile-tRNA-ligase_type2"/>
</dbReference>
<evidence type="ECO:0000256" key="2">
    <source>
        <dbReference type="ARBA" id="ARBA00013165"/>
    </source>
</evidence>
<organism evidence="11">
    <name type="scientific">Oppiella nova</name>
    <dbReference type="NCBI Taxonomy" id="334625"/>
    <lineage>
        <taxon>Eukaryota</taxon>
        <taxon>Metazoa</taxon>
        <taxon>Ecdysozoa</taxon>
        <taxon>Arthropoda</taxon>
        <taxon>Chelicerata</taxon>
        <taxon>Arachnida</taxon>
        <taxon>Acari</taxon>
        <taxon>Acariformes</taxon>
        <taxon>Sarcoptiformes</taxon>
        <taxon>Oribatida</taxon>
        <taxon>Brachypylina</taxon>
        <taxon>Oppioidea</taxon>
        <taxon>Oppiidae</taxon>
        <taxon>Oppiella</taxon>
    </lineage>
</organism>
<keyword evidence="5" id="KW-0067">ATP-binding</keyword>
<dbReference type="GO" id="GO:0006428">
    <property type="term" value="P:isoleucyl-tRNA aminoacylation"/>
    <property type="evidence" value="ECO:0007669"/>
    <property type="project" value="InterPro"/>
</dbReference>
<evidence type="ECO:0000256" key="9">
    <source>
        <dbReference type="ARBA" id="ARBA00048359"/>
    </source>
</evidence>